<dbReference type="EMBL" id="VCGU01000458">
    <property type="protein sequence ID" value="TRY64376.1"/>
    <property type="molecule type" value="Genomic_DNA"/>
</dbReference>
<dbReference type="AlphaFoldDB" id="A0A553NFZ9"/>
<reference evidence="2 3" key="1">
    <citation type="journal article" date="2018" name="Nat. Ecol. Evol.">
        <title>Genomic signatures of mitonuclear coevolution across populations of Tigriopus californicus.</title>
        <authorList>
            <person name="Barreto F.S."/>
            <person name="Watson E.T."/>
            <person name="Lima T.G."/>
            <person name="Willett C.S."/>
            <person name="Edmands S."/>
            <person name="Li W."/>
            <person name="Burton R.S."/>
        </authorList>
    </citation>
    <scope>NUCLEOTIDE SEQUENCE [LARGE SCALE GENOMIC DNA]</scope>
    <source>
        <strain evidence="2 3">San Diego</strain>
    </source>
</reference>
<accession>A0A553NFZ9</accession>
<sequence length="216" mass="25447">MYRTTLGARRRDKILNNWDRHLNTARSSLFHLNGQLNECLSHQRYLANEKQLRANSALQENSYDYWNPKMNRSIRMAASPSRLLQVYTIPRGNINWDIDFRHRIKMTDQGVFYVSKPGSSLPIQTRDEYGFKILTNLETLQSESEREQAHEELKSRWQSRRRRSDENLFQQNWPLLDRRSTLSMFDMITKPKLDGTTSHKGTAPQKHKATIPAQQA</sequence>
<dbReference type="Proteomes" id="UP000318571">
    <property type="component" value="Chromosome 10"/>
</dbReference>
<comment type="caution">
    <text evidence="2">The sequence shown here is derived from an EMBL/GenBank/DDBJ whole genome shotgun (WGS) entry which is preliminary data.</text>
</comment>
<feature type="region of interest" description="Disordered" evidence="1">
    <location>
        <begin position="142"/>
        <end position="161"/>
    </location>
</feature>
<evidence type="ECO:0000313" key="3">
    <source>
        <dbReference type="Proteomes" id="UP000318571"/>
    </source>
</evidence>
<proteinExistence type="predicted"/>
<feature type="compositionally biased region" description="Basic and acidic residues" evidence="1">
    <location>
        <begin position="143"/>
        <end position="155"/>
    </location>
</feature>
<evidence type="ECO:0000256" key="1">
    <source>
        <dbReference type="SAM" id="MobiDB-lite"/>
    </source>
</evidence>
<gene>
    <name evidence="2" type="ORF">TCAL_07943</name>
</gene>
<name>A0A553NFZ9_TIGCA</name>
<organism evidence="2 3">
    <name type="scientific">Tigriopus californicus</name>
    <name type="common">Marine copepod</name>
    <dbReference type="NCBI Taxonomy" id="6832"/>
    <lineage>
        <taxon>Eukaryota</taxon>
        <taxon>Metazoa</taxon>
        <taxon>Ecdysozoa</taxon>
        <taxon>Arthropoda</taxon>
        <taxon>Crustacea</taxon>
        <taxon>Multicrustacea</taxon>
        <taxon>Hexanauplia</taxon>
        <taxon>Copepoda</taxon>
        <taxon>Harpacticoida</taxon>
        <taxon>Harpacticidae</taxon>
        <taxon>Tigriopus</taxon>
    </lineage>
</organism>
<keyword evidence="3" id="KW-1185">Reference proteome</keyword>
<feature type="region of interest" description="Disordered" evidence="1">
    <location>
        <begin position="191"/>
        <end position="216"/>
    </location>
</feature>
<protein>
    <submittedName>
        <fullName evidence="2">Uncharacterized protein</fullName>
    </submittedName>
</protein>
<evidence type="ECO:0000313" key="2">
    <source>
        <dbReference type="EMBL" id="TRY64376.1"/>
    </source>
</evidence>